<keyword evidence="9" id="KW-1185">Reference proteome</keyword>
<keyword evidence="3" id="KW-0804">Transcription</keyword>
<dbReference type="PANTHER" id="PTHR13230:SF5">
    <property type="entry name" value="GENERAL TRANSCRIPTION FACTOR 3C POLYPEPTIDE 5"/>
    <property type="match status" value="1"/>
</dbReference>
<sequence length="618" mass="70936">MSESFPKAAITTPNNNDVGNKRLVYAREYTLDLPRISSVEVPLKVSPSPESVAKAVSMCGGLSSIKKALQSQDDTGLELHLNLEEDENGASSFFNEHPIIGRRVPNRDESILLKISLPKGTLAKHNNNLREAIASCSDQKKLRVVPVAIINNTIRFREMSDFQIRLDNVPTAKEYNESFNSLNWDKFKDYVNSIPDFDTKPYENLSSMTVDRTSKIPSRDWQLAPIPRFSMVNIPYIYKFRDNPYAKKSDTGESSVKGTYIKNFQQLVYDFNTQTGIPTHPHPEIVRIFETAKETGVYPGTSKDFKFLEKLQSCLKILNELFEKRPIWVKRHIDGIVPLELHMTLKVALSLCSYRFTKGPWRNSYIKLGIDPRTSNEYAKYQTEYFKIERRLLTDPRIKKNLPAPPPKDYQSSVPGEIDPRFEFDGKSIPWYLMLQIDLLLKEPNINEIYSQVEFLPEANELTGWFNELDLTKIRKIVKYELGCMVQGNYEFNEHKLTFFKRMIYVKESMMKDQDADGDVDMDQDNDDNGVEDGEMDDALLEEAEDEEQEDAEDQAGESALKSEISDGKQDENSEPDTFDIKTASFNEVMDKIAKHNSESAEYLKDYLKGLVQESSLR</sequence>
<dbReference type="Pfam" id="PF09734">
    <property type="entry name" value="Tau95"/>
    <property type="match status" value="1"/>
</dbReference>
<keyword evidence="2" id="KW-0238">DNA-binding</keyword>
<evidence type="ECO:0000256" key="4">
    <source>
        <dbReference type="ARBA" id="ARBA00023242"/>
    </source>
</evidence>
<feature type="domain" description="Transcription factor IIIC subunit 5 HTH" evidence="6">
    <location>
        <begin position="225"/>
        <end position="387"/>
    </location>
</feature>
<protein>
    <submittedName>
        <fullName evidence="8">Transcription factor tau 95 kDa subunit</fullName>
    </submittedName>
</protein>
<dbReference type="PANTHER" id="PTHR13230">
    <property type="entry name" value="GENERAL TRANSCRIPTION FACTOR IIIC, POLYPEPTIDE 5"/>
    <property type="match status" value="1"/>
</dbReference>
<evidence type="ECO:0000256" key="5">
    <source>
        <dbReference type="SAM" id="MobiDB-lite"/>
    </source>
</evidence>
<evidence type="ECO:0000256" key="2">
    <source>
        <dbReference type="ARBA" id="ARBA00023125"/>
    </source>
</evidence>
<keyword evidence="4" id="KW-0539">Nucleus</keyword>
<feature type="compositionally biased region" description="Acidic residues" evidence="5">
    <location>
        <begin position="542"/>
        <end position="556"/>
    </location>
</feature>
<dbReference type="Pfam" id="PF17682">
    <property type="entry name" value="Tau95_N"/>
    <property type="match status" value="1"/>
</dbReference>
<feature type="compositionally biased region" description="Acidic residues" evidence="5">
    <location>
        <begin position="516"/>
        <end position="534"/>
    </location>
</feature>
<dbReference type="InterPro" id="IPR041499">
    <property type="entry name" value="Tfc1/Sfc1_N"/>
</dbReference>
<reference evidence="8 9" key="1">
    <citation type="submission" date="2016-03" db="EMBL/GenBank/DDBJ databases">
        <title>How can Kluyveromyces marxianus grow so fast - potential evolutionary course in Saccharomyces Complex revealed by comparative genomics.</title>
        <authorList>
            <person name="Mo W."/>
            <person name="Lu W."/>
            <person name="Yang X."/>
            <person name="Qi J."/>
            <person name="Lv H."/>
        </authorList>
    </citation>
    <scope>NUCLEOTIDE SEQUENCE [LARGE SCALE GENOMIC DNA]</scope>
    <source>
        <strain evidence="8 9">FIM1</strain>
    </source>
</reference>
<dbReference type="InterPro" id="IPR019136">
    <property type="entry name" value="TF_IIIC_su-5_HTH"/>
</dbReference>
<comment type="subcellular location">
    <subcellularLocation>
        <location evidence="1">Nucleus</location>
    </subcellularLocation>
</comment>
<proteinExistence type="predicted"/>
<evidence type="ECO:0000259" key="6">
    <source>
        <dbReference type="Pfam" id="PF09734"/>
    </source>
</evidence>
<dbReference type="EMBL" id="CP015060">
    <property type="protein sequence ID" value="QGN17891.1"/>
    <property type="molecule type" value="Genomic_DNA"/>
</dbReference>
<accession>A0ABX6F0B7</accession>
<feature type="region of interest" description="Disordered" evidence="5">
    <location>
        <begin position="542"/>
        <end position="579"/>
    </location>
</feature>
<evidence type="ECO:0000259" key="7">
    <source>
        <dbReference type="Pfam" id="PF17682"/>
    </source>
</evidence>
<dbReference type="Proteomes" id="UP000422736">
    <property type="component" value="Chromosome 8"/>
</dbReference>
<evidence type="ECO:0000313" key="8">
    <source>
        <dbReference type="EMBL" id="QGN17891.1"/>
    </source>
</evidence>
<evidence type="ECO:0000313" key="9">
    <source>
        <dbReference type="Proteomes" id="UP000422736"/>
    </source>
</evidence>
<dbReference type="Gene3D" id="3.30.200.160">
    <property type="entry name" value="TFIIIC, subcomplex tauA, subunit Sfc1, barrel domain"/>
    <property type="match status" value="1"/>
</dbReference>
<evidence type="ECO:0000256" key="1">
    <source>
        <dbReference type="ARBA" id="ARBA00004123"/>
    </source>
</evidence>
<feature type="domain" description="Transcription factor IIIC subunit Tfc1/Sfc1 triple barrel" evidence="7">
    <location>
        <begin position="38"/>
        <end position="164"/>
    </location>
</feature>
<name>A0ABX6F0B7_KLUMA</name>
<gene>
    <name evidence="8" type="primary">TFC1</name>
    <name evidence="8" type="ORF">FIM1_5100</name>
</gene>
<organism evidence="8 9">
    <name type="scientific">Kluyveromyces marxianus</name>
    <name type="common">Yeast</name>
    <name type="synonym">Candida kefyr</name>
    <dbReference type="NCBI Taxonomy" id="4911"/>
    <lineage>
        <taxon>Eukaryota</taxon>
        <taxon>Fungi</taxon>
        <taxon>Dikarya</taxon>
        <taxon>Ascomycota</taxon>
        <taxon>Saccharomycotina</taxon>
        <taxon>Saccharomycetes</taxon>
        <taxon>Saccharomycetales</taxon>
        <taxon>Saccharomycetaceae</taxon>
        <taxon>Kluyveromyces</taxon>
    </lineage>
</organism>
<dbReference type="InterPro" id="IPR042536">
    <property type="entry name" value="TFIIIC_tauA_Sfc1"/>
</dbReference>
<evidence type="ECO:0000256" key="3">
    <source>
        <dbReference type="ARBA" id="ARBA00023163"/>
    </source>
</evidence>
<dbReference type="InterPro" id="IPR040454">
    <property type="entry name" value="TF_IIIC_Tfc1/Sfc1"/>
</dbReference>
<feature type="region of interest" description="Disordered" evidence="5">
    <location>
        <begin position="515"/>
        <end position="534"/>
    </location>
</feature>